<keyword evidence="2" id="KW-1185">Reference proteome</keyword>
<accession>A0ABU6FA79</accession>
<dbReference type="RefSeq" id="WP_326019614.1">
    <property type="nucleotide sequence ID" value="NZ_JAOZYC010000136.1"/>
</dbReference>
<sequence length="266" mass="27999">MKSDLHSRLVELDAAPRAKLSTAELARKEQLLATVLSDTDRPGNTVTTGFRRPLVRRLAYTTAAGLAAGAALLAVTLSAEPPTPGGSGPLSSAEVATWTSTAHRPNRALSSFGWCFHKAMEVNGGVRGTGTITNADRRGTTTSMIVTSRYHSAYCLAGPEGPGVAVPITSDTEGGVSANDVTLDARGALGDGPARFRYMVGLVGEDVQGITVRDQGRTIHATLQQEPSLPYGRWTAWWPESDSRDGPIGTVTLTLKDGTTRTVEGL</sequence>
<name>A0ABU6FA79_9ACTN</name>
<evidence type="ECO:0000313" key="1">
    <source>
        <dbReference type="EMBL" id="MEB8340729.1"/>
    </source>
</evidence>
<dbReference type="EMBL" id="JAOZYC010000136">
    <property type="protein sequence ID" value="MEB8340729.1"/>
    <property type="molecule type" value="Genomic_DNA"/>
</dbReference>
<gene>
    <name evidence="1" type="ORF">OKJ99_24840</name>
</gene>
<evidence type="ECO:0000313" key="2">
    <source>
        <dbReference type="Proteomes" id="UP001354931"/>
    </source>
</evidence>
<reference evidence="1 2" key="1">
    <citation type="submission" date="2022-10" db="EMBL/GenBank/DDBJ databases">
        <authorList>
            <person name="Xie J."/>
            <person name="Shen N."/>
        </authorList>
    </citation>
    <scope>NUCLEOTIDE SEQUENCE [LARGE SCALE GENOMIC DNA]</scope>
    <source>
        <strain evidence="1 2">YIM65594</strain>
    </source>
</reference>
<dbReference type="Proteomes" id="UP001354931">
    <property type="component" value="Unassembled WGS sequence"/>
</dbReference>
<proteinExistence type="predicted"/>
<organism evidence="1 2">
    <name type="scientific">Streptomyces endophyticus</name>
    <dbReference type="NCBI Taxonomy" id="714166"/>
    <lineage>
        <taxon>Bacteria</taxon>
        <taxon>Bacillati</taxon>
        <taxon>Actinomycetota</taxon>
        <taxon>Actinomycetes</taxon>
        <taxon>Kitasatosporales</taxon>
        <taxon>Streptomycetaceae</taxon>
        <taxon>Streptomyces</taxon>
    </lineage>
</organism>
<comment type="caution">
    <text evidence="1">The sequence shown here is derived from an EMBL/GenBank/DDBJ whole genome shotgun (WGS) entry which is preliminary data.</text>
</comment>
<evidence type="ECO:0008006" key="3">
    <source>
        <dbReference type="Google" id="ProtNLM"/>
    </source>
</evidence>
<protein>
    <recommendedName>
        <fullName evidence="3">Tat pathway signal sequence domain protein</fullName>
    </recommendedName>
</protein>